<dbReference type="Gene3D" id="1.20.1250.20">
    <property type="entry name" value="MFS general substrate transporter like domains"/>
    <property type="match status" value="1"/>
</dbReference>
<dbReference type="PANTHER" id="PTHR23121:SF9">
    <property type="entry name" value="SODIUM-DEPENDENT GLUCOSE TRANSPORTER 1"/>
    <property type="match status" value="1"/>
</dbReference>
<sequence>MATGWIKGQFGPSFPDLRLICGVDIEKGSWIVTTFYIGYTFGSILEGFLYSKVNRKLLFCACLSILAATVAVIPWCFRFEAMVSAHFVQGAMEGVLDPGGNAEILRIWGTEGGRTAILGMNFALSVGSVISPLATGPFLAETRQNKTSTNNATDGSIFLNSTFDQSLESTHKISHWCITKMNRSLSLDST</sequence>
<dbReference type="Pfam" id="PF07690">
    <property type="entry name" value="MFS_1"/>
    <property type="match status" value="1"/>
</dbReference>
<keyword evidence="5" id="KW-0762">Sugar transport</keyword>
<keyword evidence="5" id="KW-0813">Transport</keyword>
<evidence type="ECO:0000256" key="2">
    <source>
        <dbReference type="ARBA" id="ARBA00022989"/>
    </source>
</evidence>
<evidence type="ECO:0000313" key="6">
    <source>
        <dbReference type="Proteomes" id="UP000242188"/>
    </source>
</evidence>
<organism evidence="5 6">
    <name type="scientific">Mizuhopecten yessoensis</name>
    <name type="common">Japanese scallop</name>
    <name type="synonym">Patinopecten yessoensis</name>
    <dbReference type="NCBI Taxonomy" id="6573"/>
    <lineage>
        <taxon>Eukaryota</taxon>
        <taxon>Metazoa</taxon>
        <taxon>Spiralia</taxon>
        <taxon>Lophotrochozoa</taxon>
        <taxon>Mollusca</taxon>
        <taxon>Bivalvia</taxon>
        <taxon>Autobranchia</taxon>
        <taxon>Pteriomorphia</taxon>
        <taxon>Pectinida</taxon>
        <taxon>Pectinoidea</taxon>
        <taxon>Pectinidae</taxon>
        <taxon>Mizuhopecten</taxon>
    </lineage>
</organism>
<dbReference type="InterPro" id="IPR011701">
    <property type="entry name" value="MFS"/>
</dbReference>
<dbReference type="OrthoDB" id="6365769at2759"/>
<evidence type="ECO:0000256" key="3">
    <source>
        <dbReference type="ARBA" id="ARBA00023136"/>
    </source>
</evidence>
<dbReference type="InterPro" id="IPR036259">
    <property type="entry name" value="MFS_trans_sf"/>
</dbReference>
<protein>
    <submittedName>
        <fullName evidence="5">Sodium-dependent glucose transporter 1</fullName>
    </submittedName>
</protein>
<comment type="caution">
    <text evidence="5">The sequence shown here is derived from an EMBL/GenBank/DDBJ whole genome shotgun (WGS) entry which is preliminary data.</text>
</comment>
<evidence type="ECO:0000256" key="1">
    <source>
        <dbReference type="ARBA" id="ARBA00022692"/>
    </source>
</evidence>
<dbReference type="Proteomes" id="UP000242188">
    <property type="component" value="Unassembled WGS sequence"/>
</dbReference>
<keyword evidence="1 4" id="KW-0812">Transmembrane</keyword>
<feature type="transmembrane region" description="Helical" evidence="4">
    <location>
        <begin position="30"/>
        <end position="50"/>
    </location>
</feature>
<dbReference type="EMBL" id="NEDP02000657">
    <property type="protein sequence ID" value="OWF55468.1"/>
    <property type="molecule type" value="Genomic_DNA"/>
</dbReference>
<name>A0A210R379_MIZYE</name>
<evidence type="ECO:0000256" key="4">
    <source>
        <dbReference type="SAM" id="Phobius"/>
    </source>
</evidence>
<proteinExistence type="predicted"/>
<accession>A0A210R379</accession>
<dbReference type="GO" id="GO:0022857">
    <property type="term" value="F:transmembrane transporter activity"/>
    <property type="evidence" value="ECO:0007669"/>
    <property type="project" value="InterPro"/>
</dbReference>
<evidence type="ECO:0000313" key="5">
    <source>
        <dbReference type="EMBL" id="OWF55468.1"/>
    </source>
</evidence>
<keyword evidence="2 4" id="KW-1133">Transmembrane helix</keyword>
<reference evidence="5 6" key="1">
    <citation type="journal article" date="2017" name="Nat. Ecol. Evol.">
        <title>Scallop genome provides insights into evolution of bilaterian karyotype and development.</title>
        <authorList>
            <person name="Wang S."/>
            <person name="Zhang J."/>
            <person name="Jiao W."/>
            <person name="Li J."/>
            <person name="Xun X."/>
            <person name="Sun Y."/>
            <person name="Guo X."/>
            <person name="Huan P."/>
            <person name="Dong B."/>
            <person name="Zhang L."/>
            <person name="Hu X."/>
            <person name="Sun X."/>
            <person name="Wang J."/>
            <person name="Zhao C."/>
            <person name="Wang Y."/>
            <person name="Wang D."/>
            <person name="Huang X."/>
            <person name="Wang R."/>
            <person name="Lv J."/>
            <person name="Li Y."/>
            <person name="Zhang Z."/>
            <person name="Liu B."/>
            <person name="Lu W."/>
            <person name="Hui Y."/>
            <person name="Liang J."/>
            <person name="Zhou Z."/>
            <person name="Hou R."/>
            <person name="Li X."/>
            <person name="Liu Y."/>
            <person name="Li H."/>
            <person name="Ning X."/>
            <person name="Lin Y."/>
            <person name="Zhao L."/>
            <person name="Xing Q."/>
            <person name="Dou J."/>
            <person name="Li Y."/>
            <person name="Mao J."/>
            <person name="Guo H."/>
            <person name="Dou H."/>
            <person name="Li T."/>
            <person name="Mu C."/>
            <person name="Jiang W."/>
            <person name="Fu Q."/>
            <person name="Fu X."/>
            <person name="Miao Y."/>
            <person name="Liu J."/>
            <person name="Yu Q."/>
            <person name="Li R."/>
            <person name="Liao H."/>
            <person name="Li X."/>
            <person name="Kong Y."/>
            <person name="Jiang Z."/>
            <person name="Chourrout D."/>
            <person name="Li R."/>
            <person name="Bao Z."/>
        </authorList>
    </citation>
    <scope>NUCLEOTIDE SEQUENCE [LARGE SCALE GENOMIC DNA]</scope>
    <source>
        <strain evidence="5 6">PY_sf001</strain>
    </source>
</reference>
<feature type="transmembrane region" description="Helical" evidence="4">
    <location>
        <begin position="57"/>
        <end position="75"/>
    </location>
</feature>
<dbReference type="PANTHER" id="PTHR23121">
    <property type="entry name" value="SODIUM-DEPENDENT GLUCOSE TRANSPORTER 1"/>
    <property type="match status" value="1"/>
</dbReference>
<gene>
    <name evidence="5" type="ORF">KP79_PYT19518</name>
</gene>
<dbReference type="SUPFAM" id="SSF103473">
    <property type="entry name" value="MFS general substrate transporter"/>
    <property type="match status" value="1"/>
</dbReference>
<keyword evidence="6" id="KW-1185">Reference proteome</keyword>
<dbReference type="AlphaFoldDB" id="A0A210R379"/>
<keyword evidence="3 4" id="KW-0472">Membrane</keyword>